<evidence type="ECO:0000256" key="1">
    <source>
        <dbReference type="ARBA" id="ARBA00022857"/>
    </source>
</evidence>
<accession>A0A838A711</accession>
<dbReference type="Gene3D" id="3.40.50.720">
    <property type="entry name" value="NAD(P)-binding Rossmann-like Domain"/>
    <property type="match status" value="1"/>
</dbReference>
<dbReference type="PROSITE" id="PS01162">
    <property type="entry name" value="QOR_ZETA_CRYSTAL"/>
    <property type="match status" value="1"/>
</dbReference>
<dbReference type="Pfam" id="PF08240">
    <property type="entry name" value="ADH_N"/>
    <property type="match status" value="1"/>
</dbReference>
<dbReference type="InterPro" id="IPR014189">
    <property type="entry name" value="Quinone_OxRdtase_PIG3"/>
</dbReference>
<organism evidence="4 5">
    <name type="scientific">Haloechinothrix aidingensis</name>
    <dbReference type="NCBI Taxonomy" id="2752311"/>
    <lineage>
        <taxon>Bacteria</taxon>
        <taxon>Bacillati</taxon>
        <taxon>Actinomycetota</taxon>
        <taxon>Actinomycetes</taxon>
        <taxon>Pseudonocardiales</taxon>
        <taxon>Pseudonocardiaceae</taxon>
        <taxon>Haloechinothrix</taxon>
    </lineage>
</organism>
<keyword evidence="1" id="KW-0521">NADP</keyword>
<dbReference type="InterPro" id="IPR020843">
    <property type="entry name" value="ER"/>
</dbReference>
<dbReference type="InterPro" id="IPR036291">
    <property type="entry name" value="NAD(P)-bd_dom_sf"/>
</dbReference>
<reference evidence="4 5" key="1">
    <citation type="submission" date="2020-07" db="EMBL/GenBank/DDBJ databases">
        <title>Genome of Haloechinothrix sp.</title>
        <authorList>
            <person name="Tang S.-K."/>
            <person name="Yang L."/>
            <person name="Zhu W.-Y."/>
        </authorList>
    </citation>
    <scope>NUCLEOTIDE SEQUENCE [LARGE SCALE GENOMIC DNA]</scope>
    <source>
        <strain evidence="4 5">YIM 98757</strain>
    </source>
</reference>
<dbReference type="RefSeq" id="WP_180891117.1">
    <property type="nucleotide sequence ID" value="NZ_JACCKD010000001.1"/>
</dbReference>
<sequence length="327" mass="34012">MRAITISEAGGPEVLNWSEVPEPELGPGEVLVDVAATAVNRADILQRRGYYPPPAGASEYPGLECSGTIAEMAEDVTGWRIGDEVCALLSGGGYAEKVAVPAVQLLPVPGEVELLSAAALPEVACTVWSNVVMGARLTDGEVILVHGGAGGVGTHAIQVAKALGTTVAVTAGDATRLERCGQLGADILINYREQDFVSEIKDATGGADVILDLMGAAYVDRNISALRTGGRLAIIGMQGGRKGEVDIGRMLGKRATILATTLRARPVAEKGEIVSEVREHLWPLVEQGTVAPVVHEVYPLPDAADAHNALDDGGVFGKILLAAHSYD</sequence>
<dbReference type="Gene3D" id="3.90.180.10">
    <property type="entry name" value="Medium-chain alcohol dehydrogenases, catalytic domain"/>
    <property type="match status" value="1"/>
</dbReference>
<dbReference type="PANTHER" id="PTHR48106">
    <property type="entry name" value="QUINONE OXIDOREDUCTASE PIG3-RELATED"/>
    <property type="match status" value="1"/>
</dbReference>
<dbReference type="GO" id="GO:0070402">
    <property type="term" value="F:NADPH binding"/>
    <property type="evidence" value="ECO:0007669"/>
    <property type="project" value="TreeGrafter"/>
</dbReference>
<feature type="domain" description="Enoyl reductase (ER)" evidence="3">
    <location>
        <begin position="10"/>
        <end position="321"/>
    </location>
</feature>
<dbReference type="PANTHER" id="PTHR48106:SF8">
    <property type="entry name" value="OS02G0805600 PROTEIN"/>
    <property type="match status" value="1"/>
</dbReference>
<evidence type="ECO:0000256" key="2">
    <source>
        <dbReference type="ARBA" id="ARBA00023002"/>
    </source>
</evidence>
<dbReference type="SUPFAM" id="SSF50129">
    <property type="entry name" value="GroES-like"/>
    <property type="match status" value="1"/>
</dbReference>
<gene>
    <name evidence="4" type="ORF">H0B56_01565</name>
</gene>
<dbReference type="SUPFAM" id="SSF51735">
    <property type="entry name" value="NAD(P)-binding Rossmann-fold domains"/>
    <property type="match status" value="1"/>
</dbReference>
<dbReference type="Proteomes" id="UP000582974">
    <property type="component" value="Unassembled WGS sequence"/>
</dbReference>
<proteinExistence type="predicted"/>
<dbReference type="InterPro" id="IPR013149">
    <property type="entry name" value="ADH-like_C"/>
</dbReference>
<evidence type="ECO:0000313" key="5">
    <source>
        <dbReference type="Proteomes" id="UP000582974"/>
    </source>
</evidence>
<comment type="caution">
    <text evidence="4">The sequence shown here is derived from an EMBL/GenBank/DDBJ whole genome shotgun (WGS) entry which is preliminary data.</text>
</comment>
<evidence type="ECO:0000259" key="3">
    <source>
        <dbReference type="SMART" id="SM00829"/>
    </source>
</evidence>
<dbReference type="SMART" id="SM00829">
    <property type="entry name" value="PKS_ER"/>
    <property type="match status" value="1"/>
</dbReference>
<dbReference type="InterPro" id="IPR013154">
    <property type="entry name" value="ADH-like_N"/>
</dbReference>
<dbReference type="CDD" id="cd05276">
    <property type="entry name" value="p53_inducible_oxidoreductase"/>
    <property type="match status" value="1"/>
</dbReference>
<dbReference type="EMBL" id="JACCKD010000001">
    <property type="protein sequence ID" value="MBA0124227.1"/>
    <property type="molecule type" value="Genomic_DNA"/>
</dbReference>
<keyword evidence="5" id="KW-1185">Reference proteome</keyword>
<dbReference type="GO" id="GO:0016651">
    <property type="term" value="F:oxidoreductase activity, acting on NAD(P)H"/>
    <property type="evidence" value="ECO:0007669"/>
    <property type="project" value="TreeGrafter"/>
</dbReference>
<keyword evidence="2" id="KW-0560">Oxidoreductase</keyword>
<dbReference type="Pfam" id="PF00107">
    <property type="entry name" value="ADH_zinc_N"/>
    <property type="match status" value="1"/>
</dbReference>
<protein>
    <submittedName>
        <fullName evidence="4">NAD(P)H-quinone oxidoreductase</fullName>
    </submittedName>
</protein>
<dbReference type="AlphaFoldDB" id="A0A838A711"/>
<dbReference type="InterPro" id="IPR011032">
    <property type="entry name" value="GroES-like_sf"/>
</dbReference>
<evidence type="ECO:0000313" key="4">
    <source>
        <dbReference type="EMBL" id="MBA0124227.1"/>
    </source>
</evidence>
<dbReference type="GO" id="GO:0008270">
    <property type="term" value="F:zinc ion binding"/>
    <property type="evidence" value="ECO:0007669"/>
    <property type="project" value="InterPro"/>
</dbReference>
<dbReference type="InterPro" id="IPR002364">
    <property type="entry name" value="Quin_OxRdtase/zeta-crystal_CS"/>
</dbReference>
<name>A0A838A711_9PSEU</name>
<dbReference type="NCBIfam" id="TIGR02824">
    <property type="entry name" value="quinone_pig3"/>
    <property type="match status" value="1"/>
</dbReference>